<dbReference type="EMBL" id="QFYR01000001">
    <property type="protein sequence ID" value="RAK56945.1"/>
    <property type="molecule type" value="Genomic_DNA"/>
</dbReference>
<accession>A0A328ARL1</accession>
<evidence type="ECO:0000313" key="4">
    <source>
        <dbReference type="Proteomes" id="UP000249725"/>
    </source>
</evidence>
<dbReference type="RefSeq" id="WP_111513397.1">
    <property type="nucleotide sequence ID" value="NZ_QFYR01000001.1"/>
</dbReference>
<keyword evidence="4" id="KW-1185">Reference proteome</keyword>
<proteinExistence type="predicted"/>
<feature type="chain" id="PRO_5016423184" evidence="2">
    <location>
        <begin position="18"/>
        <end position="70"/>
    </location>
</feature>
<evidence type="ECO:0000256" key="2">
    <source>
        <dbReference type="SAM" id="SignalP"/>
    </source>
</evidence>
<evidence type="ECO:0000256" key="1">
    <source>
        <dbReference type="SAM" id="MobiDB-lite"/>
    </source>
</evidence>
<organism evidence="3 4">
    <name type="scientific">Phenylobacterium deserti</name>
    <dbReference type="NCBI Taxonomy" id="1914756"/>
    <lineage>
        <taxon>Bacteria</taxon>
        <taxon>Pseudomonadati</taxon>
        <taxon>Pseudomonadota</taxon>
        <taxon>Alphaproteobacteria</taxon>
        <taxon>Caulobacterales</taxon>
        <taxon>Caulobacteraceae</taxon>
        <taxon>Phenylobacterium</taxon>
    </lineage>
</organism>
<gene>
    <name evidence="3" type="ORF">DJ018_02965</name>
</gene>
<evidence type="ECO:0000313" key="3">
    <source>
        <dbReference type="EMBL" id="RAK56945.1"/>
    </source>
</evidence>
<sequence>MRVAVLSLLILPLAACAGGGRSSPAKASVDAVVLDEGKRAEAAQTAQSTASSTAGMGAVSEGPKDQAPVP</sequence>
<protein>
    <submittedName>
        <fullName evidence="3">Uncharacterized protein</fullName>
    </submittedName>
</protein>
<name>A0A328ARL1_9CAUL</name>
<reference evidence="4" key="1">
    <citation type="submission" date="2018-05" db="EMBL/GenBank/DDBJ databases">
        <authorList>
            <person name="Li X."/>
        </authorList>
    </citation>
    <scope>NUCLEOTIDE SEQUENCE [LARGE SCALE GENOMIC DNA]</scope>
    <source>
        <strain evidence="4">YIM 73061</strain>
    </source>
</reference>
<dbReference type="AlphaFoldDB" id="A0A328ARL1"/>
<dbReference type="Proteomes" id="UP000249725">
    <property type="component" value="Unassembled WGS sequence"/>
</dbReference>
<comment type="caution">
    <text evidence="3">The sequence shown here is derived from an EMBL/GenBank/DDBJ whole genome shotgun (WGS) entry which is preliminary data.</text>
</comment>
<feature type="region of interest" description="Disordered" evidence="1">
    <location>
        <begin position="39"/>
        <end position="70"/>
    </location>
</feature>
<feature type="compositionally biased region" description="Low complexity" evidence="1">
    <location>
        <begin position="42"/>
        <end position="54"/>
    </location>
</feature>
<keyword evidence="2" id="KW-0732">Signal</keyword>
<feature type="signal peptide" evidence="2">
    <location>
        <begin position="1"/>
        <end position="17"/>
    </location>
</feature>